<sequence length="50" mass="5348">MVLPLCLGQNSNSKDNCTHAPPKSYFQAAGKRVGSCETACRGVGPGRQRR</sequence>
<gene>
    <name evidence="1" type="ORF">HMPREF0291_10036</name>
</gene>
<protein>
    <submittedName>
        <fullName evidence="1">Uncharacterized protein</fullName>
    </submittedName>
</protein>
<keyword evidence="2" id="KW-1185">Reference proteome</keyword>
<evidence type="ECO:0000313" key="2">
    <source>
        <dbReference type="Proteomes" id="UP000004208"/>
    </source>
</evidence>
<name>D7WA97_9CORY</name>
<comment type="caution">
    <text evidence="1">The sequence shown here is derived from an EMBL/GenBank/DDBJ whole genome shotgun (WGS) entry which is preliminary data.</text>
</comment>
<proteinExistence type="predicted"/>
<dbReference type="HOGENOM" id="CLU_3116843_0_0_11"/>
<organism evidence="1 2">
    <name type="scientific">Corynebacterium genitalium ATCC 33030</name>
    <dbReference type="NCBI Taxonomy" id="585529"/>
    <lineage>
        <taxon>Bacteria</taxon>
        <taxon>Bacillati</taxon>
        <taxon>Actinomycetota</taxon>
        <taxon>Actinomycetes</taxon>
        <taxon>Mycobacteriales</taxon>
        <taxon>Corynebacteriaceae</taxon>
        <taxon>Corynebacterium</taxon>
    </lineage>
</organism>
<evidence type="ECO:0000313" key="1">
    <source>
        <dbReference type="EMBL" id="EFK54778.1"/>
    </source>
</evidence>
<reference evidence="1" key="1">
    <citation type="submission" date="2010-06" db="EMBL/GenBank/DDBJ databases">
        <authorList>
            <person name="Muzny D."/>
            <person name="Qin X."/>
            <person name="Buhay C."/>
            <person name="Dugan-Rocha S."/>
            <person name="Ding Y."/>
            <person name="Chen G."/>
            <person name="Hawes A."/>
            <person name="Holder M."/>
            <person name="Jhangiani S."/>
            <person name="Johnson A."/>
            <person name="Khan Z."/>
            <person name="Li Z."/>
            <person name="Liu W."/>
            <person name="Liu X."/>
            <person name="Perez L."/>
            <person name="Shen H."/>
            <person name="Wang Q."/>
            <person name="Watt J."/>
            <person name="Xi L."/>
            <person name="Xin Y."/>
            <person name="Zhou J."/>
            <person name="Deng J."/>
            <person name="Jiang H."/>
            <person name="Liu Y."/>
            <person name="Qu J."/>
            <person name="Song X.-Z."/>
            <person name="Zhang L."/>
            <person name="Villasana D."/>
            <person name="Johnson A."/>
            <person name="Liu J."/>
            <person name="Liyanage D."/>
            <person name="Lorensuhewa L."/>
            <person name="Robinson T."/>
            <person name="Song A."/>
            <person name="Song B.-B."/>
            <person name="Dinh H."/>
            <person name="Thornton R."/>
            <person name="Coyle M."/>
            <person name="Francisco L."/>
            <person name="Jackson L."/>
            <person name="Javaid M."/>
            <person name="Korchina V."/>
            <person name="Kovar C."/>
            <person name="Mata R."/>
            <person name="Mathew T."/>
            <person name="Ngo R."/>
            <person name="Nguyen L."/>
            <person name="Nguyen N."/>
            <person name="Okwuonu G."/>
            <person name="Ongeri F."/>
            <person name="Pham C."/>
            <person name="Simmons D."/>
            <person name="Wilczek-Boney K."/>
            <person name="Hale W."/>
            <person name="Jakkamsetti A."/>
            <person name="Pham P."/>
            <person name="Ruth R."/>
            <person name="San Lucas F."/>
            <person name="Warren J."/>
            <person name="Zhang J."/>
            <person name="Zhao Z."/>
            <person name="Zhou C."/>
            <person name="Zhu D."/>
            <person name="Lee S."/>
            <person name="Bess C."/>
            <person name="Blankenburg K."/>
            <person name="Forbes L."/>
            <person name="Fu Q."/>
            <person name="Gubbala S."/>
            <person name="Hirani K."/>
            <person name="Jayaseelan J.C."/>
            <person name="Lara F."/>
            <person name="Munidasa M."/>
            <person name="Palculict T."/>
            <person name="Patil S."/>
            <person name="Pu L.-L."/>
            <person name="Saada N."/>
            <person name="Tang L."/>
            <person name="Weissenberger G."/>
            <person name="Zhu Y."/>
            <person name="Hemphill L."/>
            <person name="Shang Y."/>
            <person name="Youmans B."/>
            <person name="Ayvaz T."/>
            <person name="Ross M."/>
            <person name="Santibanez J."/>
            <person name="Aqrawi P."/>
            <person name="Gross S."/>
            <person name="Joshi V."/>
            <person name="Fowler G."/>
            <person name="Nazareth L."/>
            <person name="Reid J."/>
            <person name="Worley K."/>
            <person name="Petrosino J."/>
            <person name="Highlander S."/>
            <person name="Gibbs R."/>
        </authorList>
    </citation>
    <scope>NUCLEOTIDE SEQUENCE [LARGE SCALE GENOMIC DNA]</scope>
    <source>
        <strain evidence="1">ATCC 33030</strain>
    </source>
</reference>
<accession>D7WA97</accession>
<dbReference type="EMBL" id="ACLJ02000001">
    <property type="protein sequence ID" value="EFK54778.1"/>
    <property type="molecule type" value="Genomic_DNA"/>
</dbReference>
<dbReference type="Proteomes" id="UP000004208">
    <property type="component" value="Unassembled WGS sequence"/>
</dbReference>
<dbReference type="AlphaFoldDB" id="D7WA97"/>